<name>A0A8S0ZU52_ARCPL</name>
<dbReference type="Pfam" id="PF07574">
    <property type="entry name" value="SMC_Nse1"/>
    <property type="match status" value="1"/>
</dbReference>
<keyword evidence="3" id="KW-0234">DNA repair</keyword>
<keyword evidence="1 3" id="KW-0479">Metal-binding</keyword>
<gene>
    <name evidence="7" type="ORF">APLA_LOCUS6297</name>
</gene>
<evidence type="ECO:0000256" key="3">
    <source>
        <dbReference type="RuleBase" id="RU368018"/>
    </source>
</evidence>
<comment type="subunit">
    <text evidence="3">Component of the Smc5-Smc6 complex.</text>
</comment>
<dbReference type="Gene3D" id="3.30.40.10">
    <property type="entry name" value="Zinc/RING finger domain, C3HC4 (zinc finger)"/>
    <property type="match status" value="1"/>
</dbReference>
<dbReference type="InterPro" id="IPR036388">
    <property type="entry name" value="WH-like_DNA-bd_sf"/>
</dbReference>
<dbReference type="PROSITE" id="PS50081">
    <property type="entry name" value="ZF_DAG_PE_2"/>
    <property type="match status" value="1"/>
</dbReference>
<dbReference type="OrthoDB" id="185455at2759"/>
<keyword evidence="3" id="KW-0227">DNA damage</keyword>
<dbReference type="InterPro" id="IPR046349">
    <property type="entry name" value="C1-like_sf"/>
</dbReference>
<keyword evidence="3" id="KW-0833">Ubl conjugation pathway</keyword>
<evidence type="ECO:0000256" key="2">
    <source>
        <dbReference type="ARBA" id="ARBA00022833"/>
    </source>
</evidence>
<dbReference type="GO" id="GO:0030915">
    <property type="term" value="C:Smc5-Smc6 complex"/>
    <property type="evidence" value="ECO:0007669"/>
    <property type="project" value="UniProtKB-UniRule"/>
</dbReference>
<feature type="domain" description="Phorbol-ester/DAG-type" evidence="6">
    <location>
        <begin position="160"/>
        <end position="215"/>
    </location>
</feature>
<dbReference type="AlphaFoldDB" id="A0A8S0ZU52"/>
<dbReference type="InterPro" id="IPR013083">
    <property type="entry name" value="Znf_RING/FYVE/PHD"/>
</dbReference>
<dbReference type="InterPro" id="IPR002219">
    <property type="entry name" value="PKC_DAG/PE"/>
</dbReference>
<dbReference type="GO" id="GO:0005634">
    <property type="term" value="C:nucleus"/>
    <property type="evidence" value="ECO:0007669"/>
    <property type="project" value="UniProtKB-SubCell"/>
</dbReference>
<accession>A0A8S0ZU52</accession>
<organism evidence="7 8">
    <name type="scientific">Arctia plantaginis</name>
    <name type="common">Wood tiger moth</name>
    <name type="synonym">Phalaena plantaginis</name>
    <dbReference type="NCBI Taxonomy" id="874455"/>
    <lineage>
        <taxon>Eukaryota</taxon>
        <taxon>Metazoa</taxon>
        <taxon>Ecdysozoa</taxon>
        <taxon>Arthropoda</taxon>
        <taxon>Hexapoda</taxon>
        <taxon>Insecta</taxon>
        <taxon>Pterygota</taxon>
        <taxon>Neoptera</taxon>
        <taxon>Endopterygota</taxon>
        <taxon>Lepidoptera</taxon>
        <taxon>Glossata</taxon>
        <taxon>Ditrysia</taxon>
        <taxon>Noctuoidea</taxon>
        <taxon>Erebidae</taxon>
        <taxon>Arctiinae</taxon>
        <taxon>Arctia</taxon>
    </lineage>
</organism>
<comment type="subcellular location">
    <subcellularLocation>
        <location evidence="3">Nucleus</location>
    </subcellularLocation>
</comment>
<comment type="catalytic activity">
    <reaction evidence="3">
        <text>S-ubiquitinyl-[E2 ubiquitin-conjugating enzyme]-L-cysteine + [acceptor protein]-L-lysine = [E2 ubiquitin-conjugating enzyme]-L-cysteine + N(6)-ubiquitinyl-[acceptor protein]-L-lysine.</text>
        <dbReference type="EC" id="2.3.2.27"/>
    </reaction>
</comment>
<feature type="compositionally biased region" description="Polar residues" evidence="5">
    <location>
        <begin position="264"/>
        <end position="281"/>
    </location>
</feature>
<evidence type="ECO:0000313" key="8">
    <source>
        <dbReference type="Proteomes" id="UP000494106"/>
    </source>
</evidence>
<feature type="compositionally biased region" description="Basic residues" evidence="5">
    <location>
        <begin position="283"/>
        <end position="293"/>
    </location>
</feature>
<feature type="region of interest" description="Disordered" evidence="5">
    <location>
        <begin position="233"/>
        <end position="252"/>
    </location>
</feature>
<keyword evidence="3" id="KW-0808">Transferase</keyword>
<evidence type="ECO:0000256" key="4">
    <source>
        <dbReference type="SAM" id="Coils"/>
    </source>
</evidence>
<dbReference type="GO" id="GO:0061630">
    <property type="term" value="F:ubiquitin protein ligase activity"/>
    <property type="evidence" value="ECO:0007669"/>
    <property type="project" value="UniProtKB-EC"/>
</dbReference>
<keyword evidence="2 3" id="KW-0862">Zinc</keyword>
<reference evidence="7 8" key="1">
    <citation type="submission" date="2020-04" db="EMBL/GenBank/DDBJ databases">
        <authorList>
            <person name="Wallbank WR R."/>
            <person name="Pardo Diaz C."/>
            <person name="Kozak K."/>
            <person name="Martin S."/>
            <person name="Jiggins C."/>
            <person name="Moest M."/>
            <person name="Warren A I."/>
            <person name="Byers J.R.P. K."/>
            <person name="Montejo-Kovacevich G."/>
            <person name="Yen C E."/>
        </authorList>
    </citation>
    <scope>NUCLEOTIDE SEQUENCE [LARGE SCALE GENOMIC DNA]</scope>
</reference>
<dbReference type="GO" id="GO:0008270">
    <property type="term" value="F:zinc ion binding"/>
    <property type="evidence" value="ECO:0007669"/>
    <property type="project" value="UniProtKB-KW"/>
</dbReference>
<dbReference type="Proteomes" id="UP000494106">
    <property type="component" value="Unassembled WGS sequence"/>
</dbReference>
<keyword evidence="3" id="KW-0233">DNA recombination</keyword>
<dbReference type="InterPro" id="IPR011513">
    <property type="entry name" value="Nse1"/>
</dbReference>
<feature type="coiled-coil region" evidence="4">
    <location>
        <begin position="45"/>
        <end position="72"/>
    </location>
</feature>
<keyword evidence="3" id="KW-0539">Nucleus</keyword>
<evidence type="ECO:0000256" key="5">
    <source>
        <dbReference type="SAM" id="MobiDB-lite"/>
    </source>
</evidence>
<dbReference type="EMBL" id="CADEBC010000485">
    <property type="protein sequence ID" value="CAB3235784.1"/>
    <property type="molecule type" value="Genomic_DNA"/>
</dbReference>
<keyword evidence="4" id="KW-0175">Coiled coil</keyword>
<comment type="caution">
    <text evidence="7">The sequence shown here is derived from an EMBL/GenBank/DDBJ whole genome shotgun (WGS) entry which is preliminary data.</text>
</comment>
<dbReference type="EC" id="2.3.2.27" evidence="3"/>
<dbReference type="GO" id="GO:0000724">
    <property type="term" value="P:double-strand break repair via homologous recombination"/>
    <property type="evidence" value="ECO:0007669"/>
    <property type="project" value="TreeGrafter"/>
</dbReference>
<dbReference type="Gene3D" id="1.10.10.10">
    <property type="entry name" value="Winged helix-like DNA-binding domain superfamily/Winged helix DNA-binding domain"/>
    <property type="match status" value="1"/>
</dbReference>
<dbReference type="PANTHER" id="PTHR20973">
    <property type="entry name" value="NON-SMC ELEMENT 1-RELATED"/>
    <property type="match status" value="1"/>
</dbReference>
<dbReference type="Gene3D" id="3.90.1150.220">
    <property type="match status" value="1"/>
</dbReference>
<protein>
    <recommendedName>
        <fullName evidence="3">Non-structural maintenance of chromosomes element 1 homolog</fullName>
        <ecNumber evidence="3">2.3.2.27</ecNumber>
    </recommendedName>
</protein>
<evidence type="ECO:0000259" key="6">
    <source>
        <dbReference type="PROSITE" id="PS50081"/>
    </source>
</evidence>
<evidence type="ECO:0000256" key="1">
    <source>
        <dbReference type="ARBA" id="ARBA00022723"/>
    </source>
</evidence>
<comment type="similarity">
    <text evidence="3">Belongs to the NSE1 family.</text>
</comment>
<dbReference type="SUPFAM" id="SSF57889">
    <property type="entry name" value="Cysteine-rich domain"/>
    <property type="match status" value="1"/>
</dbReference>
<keyword evidence="3" id="KW-0863">Zinc-finger</keyword>
<evidence type="ECO:0000313" key="7">
    <source>
        <dbReference type="EMBL" id="CAB3235784.1"/>
    </source>
</evidence>
<sequence length="293" mass="33942">MTYGNVQRFFLRTVASQGVVSLHEIKKNLETFTGGNEEIKIPDMVKEVNDEIRQYQQEIKLTNDEVTNEEVVVFMSVGYDDATKAQNVFSPTELEFFRTLIEQIMTTESRQVTGINAINLVGNMKSSFTKTDAQKLLNTWCKMRYLDKEENNYALGVRAIHEFEGYLRQNMPDIILECCLCKQIVYRGYNCPGCFLAVHTRCLKRYLEKVQKWPCCKIDFSTEQLERLNNDSSRLTQTQQLQSTQQMPSTQQSAVYNTIAEPTLNSSNDLEMTQDTSSELSQRAKRKRKRQLE</sequence>
<keyword evidence="8" id="KW-1185">Reference proteome</keyword>
<proteinExistence type="inferred from homology"/>
<dbReference type="PANTHER" id="PTHR20973:SF0">
    <property type="entry name" value="NON-STRUCTURAL MAINTENANCE OF CHROMOSOMES ELEMENT 1 HOMOLOG"/>
    <property type="match status" value="1"/>
</dbReference>
<feature type="region of interest" description="Disordered" evidence="5">
    <location>
        <begin position="264"/>
        <end position="293"/>
    </location>
</feature>